<feature type="transmembrane region" description="Helical" evidence="3">
    <location>
        <begin position="180"/>
        <end position="200"/>
    </location>
</feature>
<dbReference type="InterPro" id="IPR001927">
    <property type="entry name" value="Na/Gal_symport"/>
</dbReference>
<feature type="transmembrane region" description="Helical" evidence="3">
    <location>
        <begin position="319"/>
        <end position="345"/>
    </location>
</feature>
<feature type="transmembrane region" description="Helical" evidence="3">
    <location>
        <begin position="78"/>
        <end position="95"/>
    </location>
</feature>
<evidence type="ECO:0000256" key="2">
    <source>
        <dbReference type="ARBA" id="ARBA00022847"/>
    </source>
</evidence>
<feature type="transmembrane region" description="Helical" evidence="3">
    <location>
        <begin position="291"/>
        <end position="313"/>
    </location>
</feature>
<evidence type="ECO:0000256" key="1">
    <source>
        <dbReference type="ARBA" id="ARBA00022448"/>
    </source>
</evidence>
<keyword evidence="2" id="KW-0769">Symport</keyword>
<keyword evidence="1" id="KW-0813">Transport</keyword>
<dbReference type="PANTHER" id="PTHR11328">
    <property type="entry name" value="MAJOR FACILITATOR SUPERFAMILY DOMAIN-CONTAINING PROTEIN"/>
    <property type="match status" value="1"/>
</dbReference>
<sequence length="461" mass="50818">MKLTLKEKVSYGIGAVGKDMVYSIVSGYLMYYYDTVLGISATFIGVLFMIARSLDALNDPFMGIIVEKTNTRFGKFRPWLVIGTVLSAISLYFMFSVPRGMTGVPLLVYASAAYILWGTTYTLMDIPYWSMIPAISQSGKDRENISVIARSCAGIGFAIPSALTMTLVPILGRGDKRSGFQVFAAIIAVFFILSTIVNVINVKEKSKVKLETPTIRQMFRQLFQNDQAVIVVITIVMFNASLYLTSTLAVYFFEFDIGNAELVGLFSTIGGATQILSMTLLPVLRKKYKRMTIFVSAIVMTMIGYAFLFTLGTLNISNILLLGIAAVIIYFGFGLATVLTTVFLADTVDYGQWKHGQRSESVVFSMQTFVVQLASAISVLIAGVGLDLVGLDSEAAVQTNTALVGLRILMIIIPMIGLAISVLFFRRKYRLSDERMEQILSEISEREQAAIKIKENSEQVS</sequence>
<keyword evidence="3" id="KW-1133">Transmembrane helix</keyword>
<feature type="transmembrane region" description="Helical" evidence="3">
    <location>
        <begin position="228"/>
        <end position="253"/>
    </location>
</feature>
<feature type="transmembrane region" description="Helical" evidence="3">
    <location>
        <begin position="147"/>
        <end position="168"/>
    </location>
</feature>
<gene>
    <name evidence="4" type="ORF">H0486_07245</name>
</gene>
<dbReference type="NCBIfam" id="TIGR00792">
    <property type="entry name" value="gph"/>
    <property type="match status" value="1"/>
</dbReference>
<protein>
    <submittedName>
        <fullName evidence="4">MFS transporter</fullName>
    </submittedName>
</protein>
<dbReference type="Gene3D" id="1.20.1250.20">
    <property type="entry name" value="MFS general substrate transporter like domains"/>
    <property type="match status" value="2"/>
</dbReference>
<dbReference type="AlphaFoldDB" id="A0A839JZQ7"/>
<evidence type="ECO:0000313" key="5">
    <source>
        <dbReference type="Proteomes" id="UP000574276"/>
    </source>
</evidence>
<dbReference type="GO" id="GO:0015293">
    <property type="term" value="F:symporter activity"/>
    <property type="evidence" value="ECO:0007669"/>
    <property type="project" value="UniProtKB-KW"/>
</dbReference>
<keyword evidence="3" id="KW-0812">Transmembrane</keyword>
<feature type="transmembrane region" description="Helical" evidence="3">
    <location>
        <begin position="406"/>
        <end position="425"/>
    </location>
</feature>
<feature type="transmembrane region" description="Helical" evidence="3">
    <location>
        <begin position="30"/>
        <end position="51"/>
    </location>
</feature>
<dbReference type="EMBL" id="JACEGA010000001">
    <property type="protein sequence ID" value="MBB2182668.1"/>
    <property type="molecule type" value="Genomic_DNA"/>
</dbReference>
<dbReference type="RefSeq" id="WP_228352372.1">
    <property type="nucleotide sequence ID" value="NZ_JACEGA010000001.1"/>
</dbReference>
<reference evidence="4 5" key="1">
    <citation type="submission" date="2020-07" db="EMBL/GenBank/DDBJ databases">
        <title>Characterization and genome sequencing of isolate MD1, a novel member within the family Lachnospiraceae.</title>
        <authorList>
            <person name="Rettenmaier R."/>
            <person name="Di Bello L."/>
            <person name="Zinser C."/>
            <person name="Scheitz K."/>
            <person name="Liebl W."/>
            <person name="Zverlov V."/>
        </authorList>
    </citation>
    <scope>NUCLEOTIDE SEQUENCE [LARGE SCALE GENOMIC DNA]</scope>
    <source>
        <strain evidence="4 5">MD1</strain>
    </source>
</reference>
<dbReference type="GO" id="GO:0005886">
    <property type="term" value="C:plasma membrane"/>
    <property type="evidence" value="ECO:0007669"/>
    <property type="project" value="TreeGrafter"/>
</dbReference>
<dbReference type="CDD" id="cd17332">
    <property type="entry name" value="MFS_MelB_like"/>
    <property type="match status" value="1"/>
</dbReference>
<dbReference type="InterPro" id="IPR036259">
    <property type="entry name" value="MFS_trans_sf"/>
</dbReference>
<feature type="transmembrane region" description="Helical" evidence="3">
    <location>
        <begin position="265"/>
        <end position="284"/>
    </location>
</feature>
<dbReference type="GO" id="GO:0006814">
    <property type="term" value="P:sodium ion transport"/>
    <property type="evidence" value="ECO:0007669"/>
    <property type="project" value="InterPro"/>
</dbReference>
<comment type="caution">
    <text evidence="4">The sequence shown here is derived from an EMBL/GenBank/DDBJ whole genome shotgun (WGS) entry which is preliminary data.</text>
</comment>
<name>A0A839JZQ7_9FIRM</name>
<dbReference type="SUPFAM" id="SSF103473">
    <property type="entry name" value="MFS general substrate transporter"/>
    <property type="match status" value="1"/>
</dbReference>
<feature type="transmembrane region" description="Helical" evidence="3">
    <location>
        <begin position="366"/>
        <end position="386"/>
    </location>
</feature>
<organism evidence="4 5">
    <name type="scientific">Variimorphobacter saccharofermentans</name>
    <dbReference type="NCBI Taxonomy" id="2755051"/>
    <lineage>
        <taxon>Bacteria</taxon>
        <taxon>Bacillati</taxon>
        <taxon>Bacillota</taxon>
        <taxon>Clostridia</taxon>
        <taxon>Lachnospirales</taxon>
        <taxon>Lachnospiraceae</taxon>
        <taxon>Variimorphobacter</taxon>
    </lineage>
</organism>
<proteinExistence type="predicted"/>
<keyword evidence="5" id="KW-1185">Reference proteome</keyword>
<dbReference type="Proteomes" id="UP000574276">
    <property type="component" value="Unassembled WGS sequence"/>
</dbReference>
<accession>A0A839JZQ7</accession>
<dbReference type="PANTHER" id="PTHR11328:SF36">
    <property type="entry name" value="MELIBIOSE PERMEASE"/>
    <property type="match status" value="1"/>
</dbReference>
<keyword evidence="3" id="KW-0472">Membrane</keyword>
<evidence type="ECO:0000313" key="4">
    <source>
        <dbReference type="EMBL" id="MBB2182668.1"/>
    </source>
</evidence>
<dbReference type="InterPro" id="IPR039672">
    <property type="entry name" value="MFS_2"/>
</dbReference>
<evidence type="ECO:0000256" key="3">
    <source>
        <dbReference type="SAM" id="Phobius"/>
    </source>
</evidence>
<dbReference type="GO" id="GO:0008643">
    <property type="term" value="P:carbohydrate transport"/>
    <property type="evidence" value="ECO:0007669"/>
    <property type="project" value="InterPro"/>
</dbReference>
<feature type="transmembrane region" description="Helical" evidence="3">
    <location>
        <begin position="107"/>
        <end position="126"/>
    </location>
</feature>
<dbReference type="Pfam" id="PF13347">
    <property type="entry name" value="MFS_2"/>
    <property type="match status" value="1"/>
</dbReference>